<dbReference type="GO" id="GO:0016758">
    <property type="term" value="F:hexosyltransferase activity"/>
    <property type="evidence" value="ECO:0007669"/>
    <property type="project" value="UniProtKB-ARBA"/>
</dbReference>
<dbReference type="PANTHER" id="PTHR22916:SF3">
    <property type="entry name" value="UDP-GLCNAC:BETAGAL BETA-1,3-N-ACETYLGLUCOSAMINYLTRANSFERASE-LIKE PROTEIN 1"/>
    <property type="match status" value="1"/>
</dbReference>
<reference evidence="2 3" key="1">
    <citation type="submission" date="2012-05" db="EMBL/GenBank/DDBJ databases">
        <authorList>
            <person name="Weinstock G."/>
            <person name="Sodergren E."/>
            <person name="Lobos E.A."/>
            <person name="Fulton L."/>
            <person name="Fulton R."/>
            <person name="Courtney L."/>
            <person name="Fronick C."/>
            <person name="O'Laughlin M."/>
            <person name="Godfrey J."/>
            <person name="Wilson R.M."/>
            <person name="Miner T."/>
            <person name="Farmer C."/>
            <person name="Delehaunty K."/>
            <person name="Cordes M."/>
            <person name="Minx P."/>
            <person name="Tomlinson C."/>
            <person name="Chen J."/>
            <person name="Wollam A."/>
            <person name="Pepin K.H."/>
            <person name="Bhonagiri V."/>
            <person name="Zhang X."/>
            <person name="Suruliraj S."/>
            <person name="Warren W."/>
            <person name="Mitreva M."/>
            <person name="Mardis E.R."/>
            <person name="Wilson R.K."/>
        </authorList>
    </citation>
    <scope>NUCLEOTIDE SEQUENCE [LARGE SCALE GENOMIC DNA]</scope>
    <source>
        <strain evidence="2 3">DSM 1785</strain>
    </source>
</reference>
<feature type="domain" description="Glycosyltransferase 2-like" evidence="1">
    <location>
        <begin position="3"/>
        <end position="142"/>
    </location>
</feature>
<keyword evidence="3" id="KW-1185">Reference proteome</keyword>
<proteinExistence type="predicted"/>
<dbReference type="Gene3D" id="3.90.550.10">
    <property type="entry name" value="Spore Coat Polysaccharide Biosynthesis Protein SpsA, Chain A"/>
    <property type="match status" value="1"/>
</dbReference>
<evidence type="ECO:0000259" key="1">
    <source>
        <dbReference type="Pfam" id="PF00535"/>
    </source>
</evidence>
<dbReference type="Pfam" id="PF00535">
    <property type="entry name" value="Glycos_transf_2"/>
    <property type="match status" value="1"/>
</dbReference>
<sequence>MVSIVIPCFNGEKFINRCFNSILNQSYNNIEVILVNDGSVDKSEEIIKLERLKFKEKNIKFKYIYQQNKGAGGAINSGLKHVTGKYLTLLDIDDYLMPNSIEEKVRFLEDNKEYDIVRTNGYYVSEENLNNETNLFVVNDDEKNNIYIFDDLIEAKTNNWAGSYMLRSSKLFEFYKDRNIYESKYGQNLQLLLPLAYKGKSGFIDKPLMKYIRQENSLSQLKGDFNLEVKNLLGYKQIRKHMLNIILSDDELNKYLERLEIVYAKYLMNLAFYKKDIKLLKENYIMLKKYKANDIEYKILYYNATNKILCLFFRVMRKVALVGERYD</sequence>
<dbReference type="EMBL" id="AMEZ01000013">
    <property type="protein sequence ID" value="EKY29013.1"/>
    <property type="molecule type" value="Genomic_DNA"/>
</dbReference>
<dbReference type="InterPro" id="IPR001173">
    <property type="entry name" value="Glyco_trans_2-like"/>
</dbReference>
<gene>
    <name evidence="2" type="ORF">HMPREF0216_00372</name>
</gene>
<name>L1QM14_9CLOT</name>
<dbReference type="AlphaFoldDB" id="L1QM14"/>
<dbReference type="HOGENOM" id="CLU_025996_5_0_9"/>
<dbReference type="PANTHER" id="PTHR22916">
    <property type="entry name" value="GLYCOSYLTRANSFERASE"/>
    <property type="match status" value="1"/>
</dbReference>
<evidence type="ECO:0000313" key="2">
    <source>
        <dbReference type="EMBL" id="EKY29013.1"/>
    </source>
</evidence>
<dbReference type="Proteomes" id="UP000010420">
    <property type="component" value="Unassembled WGS sequence"/>
</dbReference>
<dbReference type="eggNOG" id="COG1215">
    <property type="taxonomic scope" value="Bacteria"/>
</dbReference>
<dbReference type="STRING" id="545697.HMPREF0216_00372"/>
<dbReference type="RefSeq" id="WP_005210390.1">
    <property type="nucleotide sequence ID" value="NZ_KB291607.1"/>
</dbReference>
<dbReference type="SUPFAM" id="SSF53448">
    <property type="entry name" value="Nucleotide-diphospho-sugar transferases"/>
    <property type="match status" value="1"/>
</dbReference>
<dbReference type="CDD" id="cd00761">
    <property type="entry name" value="Glyco_tranf_GTA_type"/>
    <property type="match status" value="1"/>
</dbReference>
<organism evidence="2 3">
    <name type="scientific">Clostridium celatum DSM 1785</name>
    <dbReference type="NCBI Taxonomy" id="545697"/>
    <lineage>
        <taxon>Bacteria</taxon>
        <taxon>Bacillati</taxon>
        <taxon>Bacillota</taxon>
        <taxon>Clostridia</taxon>
        <taxon>Eubacteriales</taxon>
        <taxon>Clostridiaceae</taxon>
        <taxon>Clostridium</taxon>
    </lineage>
</organism>
<dbReference type="OrthoDB" id="9785185at2"/>
<evidence type="ECO:0000313" key="3">
    <source>
        <dbReference type="Proteomes" id="UP000010420"/>
    </source>
</evidence>
<dbReference type="PATRIC" id="fig|545697.3.peg.365"/>
<keyword evidence="2" id="KW-0808">Transferase</keyword>
<comment type="caution">
    <text evidence="2">The sequence shown here is derived from an EMBL/GenBank/DDBJ whole genome shotgun (WGS) entry which is preliminary data.</text>
</comment>
<accession>L1QM14</accession>
<protein>
    <submittedName>
        <fullName evidence="2">Glycosyltransferase, group 2 family protein</fullName>
    </submittedName>
</protein>
<dbReference type="InterPro" id="IPR029044">
    <property type="entry name" value="Nucleotide-diphossugar_trans"/>
</dbReference>